<evidence type="ECO:0000313" key="1">
    <source>
        <dbReference type="EMBL" id="KAJ0102597.1"/>
    </source>
</evidence>
<gene>
    <name evidence="1" type="ORF">Patl1_05531</name>
</gene>
<dbReference type="Proteomes" id="UP001164250">
    <property type="component" value="Chromosome 3"/>
</dbReference>
<keyword evidence="2" id="KW-1185">Reference proteome</keyword>
<sequence length="343" mass="37193">MGGAKEESPEPDWLRTFQAPTHNQSIMALSSDSDSSIDGEKPSADANVEAEAPGTKSRFLSLTVSSDSESCPDDTLLKNYNPSKLEEQGQDEDAAPIGLKGKSPHKKASKEKSPKKGQKVTDQMPTKEKDVNNDVKREENDGREDLEEEAAEKHNKPSVSTSTLPLILPEKVQRMKALVECEGESIDLSGDMGAVGRIIVPDAQNGNHDMFLDLKGTIYGTTIVPSRTFCIVSFGQSEAKIEAIMNDFIQLKPQGNVYGSETMVEGTLDDFSFDSDDEAVKKTKATSQKIDQNDGVEDETNGNTKAKADKPSGRKRGSAGRGKPQPPKKPRKKPASKKGKAKK</sequence>
<name>A0ACC1BUI2_9ROSI</name>
<protein>
    <submittedName>
        <fullName evidence="1">Uncharacterized protein</fullName>
    </submittedName>
</protein>
<reference evidence="2" key="1">
    <citation type="journal article" date="2023" name="G3 (Bethesda)">
        <title>Genome assembly and association tests identify interacting loci associated with vigor, precocity, and sex in interspecific pistachio rootstocks.</title>
        <authorList>
            <person name="Palmer W."/>
            <person name="Jacygrad E."/>
            <person name="Sagayaradj S."/>
            <person name="Cavanaugh K."/>
            <person name="Han R."/>
            <person name="Bertier L."/>
            <person name="Beede B."/>
            <person name="Kafkas S."/>
            <person name="Golino D."/>
            <person name="Preece J."/>
            <person name="Michelmore R."/>
        </authorList>
    </citation>
    <scope>NUCLEOTIDE SEQUENCE [LARGE SCALE GENOMIC DNA]</scope>
</reference>
<dbReference type="EMBL" id="CM047899">
    <property type="protein sequence ID" value="KAJ0102597.1"/>
    <property type="molecule type" value="Genomic_DNA"/>
</dbReference>
<proteinExistence type="predicted"/>
<organism evidence="1 2">
    <name type="scientific">Pistacia atlantica</name>
    <dbReference type="NCBI Taxonomy" id="434234"/>
    <lineage>
        <taxon>Eukaryota</taxon>
        <taxon>Viridiplantae</taxon>
        <taxon>Streptophyta</taxon>
        <taxon>Embryophyta</taxon>
        <taxon>Tracheophyta</taxon>
        <taxon>Spermatophyta</taxon>
        <taxon>Magnoliopsida</taxon>
        <taxon>eudicotyledons</taxon>
        <taxon>Gunneridae</taxon>
        <taxon>Pentapetalae</taxon>
        <taxon>rosids</taxon>
        <taxon>malvids</taxon>
        <taxon>Sapindales</taxon>
        <taxon>Anacardiaceae</taxon>
        <taxon>Pistacia</taxon>
    </lineage>
</organism>
<comment type="caution">
    <text evidence="1">The sequence shown here is derived from an EMBL/GenBank/DDBJ whole genome shotgun (WGS) entry which is preliminary data.</text>
</comment>
<accession>A0ACC1BUI2</accession>
<evidence type="ECO:0000313" key="2">
    <source>
        <dbReference type="Proteomes" id="UP001164250"/>
    </source>
</evidence>